<dbReference type="Gene3D" id="3.40.50.150">
    <property type="entry name" value="Vaccinia Virus protein VP39"/>
    <property type="match status" value="1"/>
</dbReference>
<dbReference type="Gene3D" id="3.40.50.1820">
    <property type="entry name" value="alpha/beta hydrolase"/>
    <property type="match status" value="1"/>
</dbReference>
<feature type="region of interest" description="Disordered" evidence="1">
    <location>
        <begin position="519"/>
        <end position="548"/>
    </location>
</feature>
<organism evidence="4 5">
    <name type="scientific">Streptomyces cavernicola</name>
    <dbReference type="NCBI Taxonomy" id="3043613"/>
    <lineage>
        <taxon>Bacteria</taxon>
        <taxon>Bacillati</taxon>
        <taxon>Actinomycetota</taxon>
        <taxon>Actinomycetes</taxon>
        <taxon>Kitasatosporales</taxon>
        <taxon>Streptomycetaceae</taxon>
        <taxon>Streptomyces</taxon>
    </lineage>
</organism>
<feature type="domain" description="Methyltransferase" evidence="3">
    <location>
        <begin position="347"/>
        <end position="437"/>
    </location>
</feature>
<dbReference type="PANTHER" id="PTHR43433:SF5">
    <property type="entry name" value="AB HYDROLASE-1 DOMAIN-CONTAINING PROTEIN"/>
    <property type="match status" value="1"/>
</dbReference>
<sequence>MTDQLLPVNGVELCVEAFGDPRAPVVLLIGGRGSSMDWWERGFCERLAVRRRVVRYDLRDTGRSRTAPAGRPDYTFADLVEDAAGLIEALDVPAAHVVGISMGGAIAQCLAVNRPDLVRTLTLVATTATLPGVPDELPVPEPELTAYFESAGQLPAPDGADRDALAARLVEDQRALMRAGFEEHRIRALAEQAVDRSTDPAAMGNHELLEPGPEPSAALADITAPTLVLHGSADPLFPLAHGRALADAIPGAELLVLDGAGHEPPPPASWDTVIPALLRHTSAGPEAEEKLIVRGAAADPTGWFEQLYAAGAAGETELPWARTVPNPLLADWARDRGVSGPGRAVVVGCGLGADAEFVSGLGFETSAFDLSETAIRLCRERWPGTTVDYRTADLLDLPAEWRGAFDLVVEVITVQALPPALRTPATAGVRSLLAPGGTLLVVALRQERAEPAGTGPTGAGPTGAGPAGSGPAGSGPAGSGPAGSGPADSGPADSGPPYPLTRADLDAFAADGVEAVAITPADQPTAGPGRSSAVAAGPRWLGEFRRSR</sequence>
<protein>
    <submittedName>
        <fullName evidence="4">Alpha/beta fold hydrolase</fullName>
    </submittedName>
</protein>
<accession>A0ABT6S2W0</accession>
<dbReference type="PRINTS" id="PR00111">
    <property type="entry name" value="ABHYDROLASE"/>
</dbReference>
<evidence type="ECO:0000259" key="3">
    <source>
        <dbReference type="Pfam" id="PF13649"/>
    </source>
</evidence>
<feature type="compositionally biased region" description="Low complexity" evidence="1">
    <location>
        <begin position="484"/>
        <end position="493"/>
    </location>
</feature>
<dbReference type="InterPro" id="IPR050471">
    <property type="entry name" value="AB_hydrolase"/>
</dbReference>
<dbReference type="InterPro" id="IPR029058">
    <property type="entry name" value="AB_hydrolase_fold"/>
</dbReference>
<dbReference type="Proteomes" id="UP001223978">
    <property type="component" value="Unassembled WGS sequence"/>
</dbReference>
<feature type="region of interest" description="Disordered" evidence="1">
    <location>
        <begin position="450"/>
        <end position="506"/>
    </location>
</feature>
<evidence type="ECO:0000313" key="4">
    <source>
        <dbReference type="EMBL" id="MDI3402422.1"/>
    </source>
</evidence>
<evidence type="ECO:0000256" key="1">
    <source>
        <dbReference type="SAM" id="MobiDB-lite"/>
    </source>
</evidence>
<dbReference type="PANTHER" id="PTHR43433">
    <property type="entry name" value="HYDROLASE, ALPHA/BETA FOLD FAMILY PROTEIN"/>
    <property type="match status" value="1"/>
</dbReference>
<dbReference type="InterPro" id="IPR041698">
    <property type="entry name" value="Methyltransf_25"/>
</dbReference>
<dbReference type="SUPFAM" id="SSF53474">
    <property type="entry name" value="alpha/beta-Hydrolases"/>
    <property type="match status" value="1"/>
</dbReference>
<feature type="compositionally biased region" description="Gly residues" evidence="1">
    <location>
        <begin position="455"/>
        <end position="483"/>
    </location>
</feature>
<dbReference type="Pfam" id="PF00561">
    <property type="entry name" value="Abhydrolase_1"/>
    <property type="match status" value="1"/>
</dbReference>
<dbReference type="EMBL" id="JASCIQ010000001">
    <property type="protein sequence ID" value="MDI3402422.1"/>
    <property type="molecule type" value="Genomic_DNA"/>
</dbReference>
<dbReference type="RefSeq" id="WP_282540379.1">
    <property type="nucleotide sequence ID" value="NZ_JASCIQ010000001.1"/>
</dbReference>
<feature type="domain" description="AB hydrolase-1" evidence="2">
    <location>
        <begin position="24"/>
        <end position="263"/>
    </location>
</feature>
<keyword evidence="5" id="KW-1185">Reference proteome</keyword>
<keyword evidence="4" id="KW-0378">Hydrolase</keyword>
<dbReference type="InterPro" id="IPR029063">
    <property type="entry name" value="SAM-dependent_MTases_sf"/>
</dbReference>
<evidence type="ECO:0000313" key="5">
    <source>
        <dbReference type="Proteomes" id="UP001223978"/>
    </source>
</evidence>
<dbReference type="GO" id="GO:0016787">
    <property type="term" value="F:hydrolase activity"/>
    <property type="evidence" value="ECO:0007669"/>
    <property type="project" value="UniProtKB-KW"/>
</dbReference>
<dbReference type="CDD" id="cd02440">
    <property type="entry name" value="AdoMet_MTases"/>
    <property type="match status" value="1"/>
</dbReference>
<dbReference type="InterPro" id="IPR000073">
    <property type="entry name" value="AB_hydrolase_1"/>
</dbReference>
<reference evidence="4 5" key="1">
    <citation type="submission" date="2023-05" db="EMBL/GenBank/DDBJ databases">
        <title>Draft genome sequence of Streptomyces sp. B-S-A6 isolated from a cave soil in Thailand.</title>
        <authorList>
            <person name="Chamroensaksri N."/>
            <person name="Muangham S."/>
        </authorList>
    </citation>
    <scope>NUCLEOTIDE SEQUENCE [LARGE SCALE GENOMIC DNA]</scope>
    <source>
        <strain evidence="4 5">B-S-A6</strain>
    </source>
</reference>
<name>A0ABT6S2W0_9ACTN</name>
<dbReference type="Pfam" id="PF13649">
    <property type="entry name" value="Methyltransf_25"/>
    <property type="match status" value="1"/>
</dbReference>
<comment type="caution">
    <text evidence="4">The sequence shown here is derived from an EMBL/GenBank/DDBJ whole genome shotgun (WGS) entry which is preliminary data.</text>
</comment>
<dbReference type="SUPFAM" id="SSF53335">
    <property type="entry name" value="S-adenosyl-L-methionine-dependent methyltransferases"/>
    <property type="match status" value="1"/>
</dbReference>
<evidence type="ECO:0000259" key="2">
    <source>
        <dbReference type="Pfam" id="PF00561"/>
    </source>
</evidence>
<gene>
    <name evidence="4" type="ORF">QIS96_01030</name>
</gene>
<proteinExistence type="predicted"/>